<dbReference type="Gene3D" id="3.40.50.150">
    <property type="entry name" value="Vaccinia Virus protein VP39"/>
    <property type="match status" value="1"/>
</dbReference>
<dbReference type="Pfam" id="PF08659">
    <property type="entry name" value="KR"/>
    <property type="match status" value="1"/>
</dbReference>
<evidence type="ECO:0000313" key="12">
    <source>
        <dbReference type="EMBL" id="OXA62822.1"/>
    </source>
</evidence>
<dbReference type="InterPro" id="IPR014030">
    <property type="entry name" value="Ketoacyl_synth_N"/>
</dbReference>
<dbReference type="InterPro" id="IPR050444">
    <property type="entry name" value="Polyketide_Synthase"/>
</dbReference>
<dbReference type="GO" id="GO:0008270">
    <property type="term" value="F:zinc ion binding"/>
    <property type="evidence" value="ECO:0007669"/>
    <property type="project" value="InterPro"/>
</dbReference>
<dbReference type="InterPro" id="IPR049552">
    <property type="entry name" value="PKS_DH_N"/>
</dbReference>
<dbReference type="InterPro" id="IPR020806">
    <property type="entry name" value="PKS_PP-bd"/>
</dbReference>
<dbReference type="InterPro" id="IPR013968">
    <property type="entry name" value="PKS_KR"/>
</dbReference>
<dbReference type="InterPro" id="IPR049900">
    <property type="entry name" value="PKS_mFAS_DH"/>
</dbReference>
<dbReference type="UniPathway" id="UPA00094"/>
<dbReference type="SUPFAM" id="SSF51735">
    <property type="entry name" value="NAD(P)-binding Rossmann-fold domains"/>
    <property type="match status" value="2"/>
</dbReference>
<dbReference type="Proteomes" id="UP000198287">
    <property type="component" value="Unassembled WGS sequence"/>
</dbReference>
<evidence type="ECO:0000256" key="3">
    <source>
        <dbReference type="ARBA" id="ARBA00022553"/>
    </source>
</evidence>
<dbReference type="FunFam" id="3.40.50.720:FF:000209">
    <property type="entry name" value="Polyketide synthase Pks12"/>
    <property type="match status" value="1"/>
</dbReference>
<evidence type="ECO:0000256" key="7">
    <source>
        <dbReference type="ARBA" id="ARBA00023315"/>
    </source>
</evidence>
<dbReference type="InterPro" id="IPR042104">
    <property type="entry name" value="PKS_dehydratase_sf"/>
</dbReference>
<dbReference type="PROSITE" id="PS01162">
    <property type="entry name" value="QOR_ZETA_CRYSTAL"/>
    <property type="match status" value="1"/>
</dbReference>
<dbReference type="InterPro" id="IPR013154">
    <property type="entry name" value="ADH-like_N"/>
</dbReference>
<dbReference type="Gene3D" id="3.30.70.3290">
    <property type="match status" value="1"/>
</dbReference>
<dbReference type="Pfam" id="PF22621">
    <property type="entry name" value="CurL-like_PKS_C"/>
    <property type="match status" value="1"/>
</dbReference>
<dbReference type="Pfam" id="PF00107">
    <property type="entry name" value="ADH_zinc_N"/>
    <property type="match status" value="1"/>
</dbReference>
<evidence type="ECO:0000256" key="6">
    <source>
        <dbReference type="ARBA" id="ARBA00023268"/>
    </source>
</evidence>
<feature type="active site" description="Proton acceptor; for dehydratase activity" evidence="8">
    <location>
        <position position="1049"/>
    </location>
</feature>
<evidence type="ECO:0000256" key="4">
    <source>
        <dbReference type="ARBA" id="ARBA00022679"/>
    </source>
</evidence>
<dbReference type="PANTHER" id="PTHR45681">
    <property type="entry name" value="POLYKETIDE SYNTHASE 44-RELATED"/>
    <property type="match status" value="1"/>
</dbReference>
<dbReference type="InterPro" id="IPR049551">
    <property type="entry name" value="PKS_DH_C"/>
</dbReference>
<dbReference type="EMBL" id="LNIX01000001">
    <property type="protein sequence ID" value="OXA62822.1"/>
    <property type="molecule type" value="Genomic_DNA"/>
</dbReference>
<dbReference type="OrthoDB" id="3509362at2759"/>
<sequence length="2573" mass="283417">MMNGAKERGSIWVGVVREVDDIPWLVETYKNEAVGHSNSAVFVGPAISFMECSKLEKIFDFVVTMAEDENPVACSFSLWDHVSFRFAPNGENSTTIPLLENKPAAIKSENEPIAIIGMACRLPGSNDYNTFWNNLVNGVDSIGEAPKDRFLPARGSTKLTPEHLSTKAGYLSCPVDTFDAKFWGMSPMELDYTDPQARMVLQLGWEALEDAGIRPSTIHGTDAAVYLGFWREDYSDLLVQSGVSAGNELRRYLGCSMGNAAARVAHTFGTIGPALSTETGCSSTICSIGAAMAALRNNKTGLALVGGANLILKPFIYKDFQGVLSPSGRCKVFQSNADGFVRSEGVIMYILKRLTDAKRDGNQIYAILSGYGTSQEGLTRSTGTPTIDGEARAITLALKDAGVSPFDIDWLEMHGTGTKVGDPIEVAATRLAYELNIEESEREKPLIITSVKANIGHTESVSGAAGLLKVMLAIKHGAIPPQRLTSAINPKLNLKGFHIPLELTPWKGKYAGVSSFGITGTNSHLIVERFSMPKHTGSSESNGIRSFILPLSAKCPSSMTALRKRHAYALQNLDDSQLADYCYTSAICRDHFKEYRHAVVGRNRKDLIQAILSDDFEEEQTTQKTHTKPKVCFLFPGQGCQYPGMGRGLYENCSLFRHHLDLIAGILTKNYGLDIKALIFQGTDTTIYSQLCIFAVEYCILKVWCTWGILPSIVLGHSFGEFAASVTAGAMSLPFALELLVTSRTRVFQNLEEGGMLVLKADETITTNLINNFINEEAEQDTWIDIAAVNSSEQTVISSTQETISRFSSFSDKLGIKNTILNVSYAFHSRALEPVLDQFQCGAAQFKYPLRFKTVDYISSVYGRLIEWKETLDSNYWRKHLRQRVEFIGGAKAALKSEAETIFLEVGPHPILCPLVSSVAASSTETLNGKLLLLPSLRKGADDIITMLDTASSLYINGFDLDWSEIWASLALSPLHQIPSLVPLYPFTTDEAFWFTTSPADEPSSFINEEIHPLLGTYFPTMVVNSYTFINTTSRLLNNPITGEWLRDHKLGMHIIFPAAAYAEMTFAAVDAIKRINNKNLRTSRFGVELSNFRIQAALSMGTNAEFYTLVQVNEESAIYNISFLSRKPSSGMHGAHTMHASTVAQVISPDVDASNGKDQDMGNISTCDIKNGKEIGDLYDQMQAVGYNFGNKFKILNNIVCETETTSITCNLNIADDLLKPGGYFIHPVIIDSLIQSSLLIGNNQINRLRLPVAIQSLGLHKLPQTIDKTSLKIVGSGKGVRLFVKTTHPEIHSRESLWTEVAKISGLTTVSTSIKLLEKSLAPHITKSLPIYAEEWRRLEKPKERPIDDAFSSTVILPKPFELSHDERIEVQRLENFCLNRIASTFHKLGWPWGVGSKLHAQDVIIELGLGRLNPNFFMQLMHHIEQAGYIKQFEPCKWQVVRDFKGIQDVDPGINHCMVEEWKFANFYCAKLGSFLLGKESVLPYLFPAAASIQIDYSADKLYKNFTTNIGLLKNLNSMFLTLLKNQYKNGCHLNILEVGAGTGSATKNLIPLLEDYTVSYTFTDISPSFLSAAKNSMPKIQGIAFKYCTFDVQKDATSQGFLKGNYDIIIAFSVLHATQDVQEVCSNLKGLLTVGGHLLIGEQFRPSPIVDIVFGHCKDYWKFQDAHRIAHCLLGLEGWINVLACVGFKSTKFLESKDLGMGVILATNNINEHPSTQSSNWLMIAEEKSLIADRLENALSEKGTRISYNFVPSDILTNTDLFIFCAPASTDNLNEDHLRKHFPLLGSFLKLAQELIIKKSNCRLLVITHDEASIIDEESIISVGSPLLAFSRNLATEAINVRVTCLDLQDSEVIDIRIAQIMGELEKPLTKWKQEPIISYREGQKYTAKLIRLQIPKVSNISNKNNFHQLQLPTSRSIQDLVWEERPMTGLKLDPNQIKIHIQASGLNFKDILNIMKPTAEFHNSHGVGADFSGIIVAIGNSVSKWKIGDSVIGMNPKSEPLPNYVTLNADLLAKLPENFTHSEGASLPTAFVTAYHCLVSVGKLQAGETVLIHTASGGVGLAAIQIAKSVGANLIVTAGSNRKRAYLRALGLTHIYNSRDTSFAKAVLDITAGHGVDIVLNSLTSKGWKEASLSATKNGGRFIEMSKLNIWSVGEVYERRPDVQYSIEDLGVPDTSRAINLIHQLNHWIENNTLSPLRVNIFSAEYITAALTELQAAKHIGKVVINRTGQIFNTRSTYLITGGLGGVGLEIAKWMLSSGAKHLVLVSRRGEESTTETIIKLKEHKVDVSCVIIKSVDVGDNNKVNQLMSEISSTMPPLRGIIHAAGVLSDGTLLQQNISKIETVYNGKVSGAWALHFATRHLNLEHFVVFSSAVSLLGGMGQGNYAAANAAVAALTTYRHRLGLPATCIAWGQWEDLGMTANLNRDVFGVQPFSISAGLEALQTIMESNLGGTVVPNLLSEDVRTSWFPNYIELDQVEEISSIKTAVGEVNLSLKDMTLEDQVVAVISKILRARGSIPNQVDLRDLGMDSLMIIELKNQLSSSFGFQEEIPENSSTEDIIRLVRKAQI</sequence>
<dbReference type="SUPFAM" id="SSF47336">
    <property type="entry name" value="ACP-like"/>
    <property type="match status" value="1"/>
</dbReference>
<dbReference type="SUPFAM" id="SSF55048">
    <property type="entry name" value="Probable ACP-binding domain of malonyl-CoA ACP transacylase"/>
    <property type="match status" value="1"/>
</dbReference>
<dbReference type="Pfam" id="PF08242">
    <property type="entry name" value="Methyltransf_12"/>
    <property type="match status" value="1"/>
</dbReference>
<evidence type="ECO:0000256" key="2">
    <source>
        <dbReference type="ARBA" id="ARBA00022450"/>
    </source>
</evidence>
<dbReference type="CDD" id="cd02440">
    <property type="entry name" value="AdoMet_MTases"/>
    <property type="match status" value="1"/>
</dbReference>
<dbReference type="Pfam" id="PF02801">
    <property type="entry name" value="Ketoacyl-synt_C"/>
    <property type="match status" value="1"/>
</dbReference>
<dbReference type="PROSITE" id="PS52004">
    <property type="entry name" value="KS3_2"/>
    <property type="match status" value="1"/>
</dbReference>
<feature type="region of interest" description="C-terminal hotdog fold" evidence="8">
    <location>
        <begin position="1170"/>
        <end position="1320"/>
    </location>
</feature>
<dbReference type="Pfam" id="PF21089">
    <property type="entry name" value="PKS_DH_N"/>
    <property type="match status" value="1"/>
</dbReference>
<evidence type="ECO:0000256" key="8">
    <source>
        <dbReference type="PROSITE-ProRule" id="PRU01363"/>
    </source>
</evidence>
<evidence type="ECO:0000259" key="10">
    <source>
        <dbReference type="PROSITE" id="PS52004"/>
    </source>
</evidence>
<dbReference type="InterPro" id="IPR036291">
    <property type="entry name" value="NAD(P)-bd_dom_sf"/>
</dbReference>
<feature type="active site" description="Proton donor; for dehydratase activity" evidence="8">
    <location>
        <position position="1233"/>
    </location>
</feature>
<proteinExistence type="inferred from homology"/>
<dbReference type="CDD" id="cd00833">
    <property type="entry name" value="PKS"/>
    <property type="match status" value="1"/>
</dbReference>
<dbReference type="InterPro" id="IPR001227">
    <property type="entry name" value="Ac_transferase_dom_sf"/>
</dbReference>
<feature type="domain" description="Ketosynthase family 3 (KS3)" evidence="10">
    <location>
        <begin position="110"/>
        <end position="529"/>
    </location>
</feature>
<dbReference type="Gene3D" id="3.40.366.10">
    <property type="entry name" value="Malonyl-Coenzyme A Acyl Carrier Protein, domain 2"/>
    <property type="match status" value="1"/>
</dbReference>
<keyword evidence="3" id="KW-0597">Phosphoprotein</keyword>
<dbReference type="InterPro" id="IPR016039">
    <property type="entry name" value="Thiolase-like"/>
</dbReference>
<dbReference type="Gene3D" id="3.30.70.250">
    <property type="entry name" value="Malonyl-CoA ACP transacylase, ACP-binding"/>
    <property type="match status" value="1"/>
</dbReference>
<dbReference type="SMART" id="SM00822">
    <property type="entry name" value="PKS_KR"/>
    <property type="match status" value="1"/>
</dbReference>
<evidence type="ECO:0000259" key="11">
    <source>
        <dbReference type="PROSITE" id="PS52019"/>
    </source>
</evidence>
<dbReference type="InterPro" id="IPR002364">
    <property type="entry name" value="Quin_OxRdtase/zeta-crystal_CS"/>
</dbReference>
<keyword evidence="7" id="KW-0012">Acyltransferase</keyword>
<dbReference type="GO" id="GO:0006633">
    <property type="term" value="P:fatty acid biosynthetic process"/>
    <property type="evidence" value="ECO:0007669"/>
    <property type="project" value="UniProtKB-UniPathway"/>
</dbReference>
<dbReference type="GO" id="GO:0044550">
    <property type="term" value="P:secondary metabolite biosynthetic process"/>
    <property type="evidence" value="ECO:0007669"/>
    <property type="project" value="UniProtKB-ARBA"/>
</dbReference>
<organism evidence="12 13">
    <name type="scientific">Folsomia candida</name>
    <name type="common">Springtail</name>
    <dbReference type="NCBI Taxonomy" id="158441"/>
    <lineage>
        <taxon>Eukaryota</taxon>
        <taxon>Metazoa</taxon>
        <taxon>Ecdysozoa</taxon>
        <taxon>Arthropoda</taxon>
        <taxon>Hexapoda</taxon>
        <taxon>Collembola</taxon>
        <taxon>Entomobryomorpha</taxon>
        <taxon>Isotomoidea</taxon>
        <taxon>Isotomidae</taxon>
        <taxon>Proisotominae</taxon>
        <taxon>Folsomia</taxon>
    </lineage>
</organism>
<dbReference type="Pfam" id="PF00698">
    <property type="entry name" value="Acyl_transf_1"/>
    <property type="match status" value="1"/>
</dbReference>
<dbReference type="SUPFAM" id="SSF50129">
    <property type="entry name" value="GroES-like"/>
    <property type="match status" value="1"/>
</dbReference>
<dbReference type="PROSITE" id="PS50075">
    <property type="entry name" value="CARRIER"/>
    <property type="match status" value="1"/>
</dbReference>
<dbReference type="Gene3D" id="3.40.50.720">
    <property type="entry name" value="NAD(P)-binding Rossmann-like Domain"/>
    <property type="match status" value="3"/>
</dbReference>
<dbReference type="Pfam" id="PF08240">
    <property type="entry name" value="ADH_N"/>
    <property type="match status" value="1"/>
</dbReference>
<dbReference type="Gene3D" id="1.10.1200.10">
    <property type="entry name" value="ACP-like"/>
    <property type="match status" value="1"/>
</dbReference>
<dbReference type="SMART" id="SM00825">
    <property type="entry name" value="PKS_KS"/>
    <property type="match status" value="1"/>
</dbReference>
<feature type="domain" description="Carrier" evidence="9">
    <location>
        <begin position="2499"/>
        <end position="2573"/>
    </location>
</feature>
<dbReference type="InterPro" id="IPR014031">
    <property type="entry name" value="Ketoacyl_synth_C"/>
</dbReference>
<dbReference type="InterPro" id="IPR013217">
    <property type="entry name" value="Methyltransf_12"/>
</dbReference>
<dbReference type="Pfam" id="PF00109">
    <property type="entry name" value="ketoacyl-synt"/>
    <property type="match status" value="1"/>
</dbReference>
<keyword evidence="5" id="KW-0521">NADP</keyword>
<feature type="region of interest" description="N-terminal hotdog fold" evidence="8">
    <location>
        <begin position="1012"/>
        <end position="1152"/>
    </location>
</feature>
<dbReference type="SUPFAM" id="SSF52151">
    <property type="entry name" value="FabD/lysophospholipase-like"/>
    <property type="match status" value="1"/>
</dbReference>
<evidence type="ECO:0000256" key="5">
    <source>
        <dbReference type="ARBA" id="ARBA00022857"/>
    </source>
</evidence>
<dbReference type="InterPro" id="IPR020841">
    <property type="entry name" value="PKS_Beta-ketoAc_synthase_dom"/>
</dbReference>
<name>A0A226EZ12_FOLCA</name>
<keyword evidence="2" id="KW-0596">Phosphopantetheine</keyword>
<dbReference type="InterPro" id="IPR029063">
    <property type="entry name" value="SAM-dependent_MTases_sf"/>
</dbReference>
<protein>
    <submittedName>
        <fullName evidence="12">Erythronolide synthase, modules 3 and 4</fullName>
    </submittedName>
</protein>
<dbReference type="PANTHER" id="PTHR45681:SF6">
    <property type="entry name" value="POLYKETIDE SYNTHASE 37"/>
    <property type="match status" value="1"/>
</dbReference>
<dbReference type="InterPro" id="IPR016035">
    <property type="entry name" value="Acyl_Trfase/lysoPLipase"/>
</dbReference>
<comment type="similarity">
    <text evidence="1">Belongs to the zinc-containing alcohol dehydrogenase family. Quinone oxidoreductase subfamily.</text>
</comment>
<dbReference type="SMART" id="SM00829">
    <property type="entry name" value="PKS_ER"/>
    <property type="match status" value="1"/>
</dbReference>
<dbReference type="InterPro" id="IPR011032">
    <property type="entry name" value="GroES-like_sf"/>
</dbReference>
<dbReference type="SMART" id="SM00827">
    <property type="entry name" value="PKS_AT"/>
    <property type="match status" value="1"/>
</dbReference>
<evidence type="ECO:0000259" key="9">
    <source>
        <dbReference type="PROSITE" id="PS50075"/>
    </source>
</evidence>
<dbReference type="GO" id="GO:0004315">
    <property type="term" value="F:3-oxoacyl-[acyl-carrier-protein] synthase activity"/>
    <property type="evidence" value="ECO:0007669"/>
    <property type="project" value="InterPro"/>
</dbReference>
<dbReference type="SUPFAM" id="SSF53901">
    <property type="entry name" value="Thiolase-like"/>
    <property type="match status" value="1"/>
</dbReference>
<keyword evidence="6" id="KW-0511">Multifunctional enzyme</keyword>
<dbReference type="GO" id="GO:0016491">
    <property type="term" value="F:oxidoreductase activity"/>
    <property type="evidence" value="ECO:0007669"/>
    <property type="project" value="InterPro"/>
</dbReference>
<feature type="domain" description="PKS/mFAS DH" evidence="11">
    <location>
        <begin position="1012"/>
        <end position="1320"/>
    </location>
</feature>
<dbReference type="Pfam" id="PF14765">
    <property type="entry name" value="PS-DH"/>
    <property type="match status" value="1"/>
</dbReference>
<dbReference type="Gene3D" id="3.40.47.10">
    <property type="match status" value="1"/>
</dbReference>
<dbReference type="InterPro" id="IPR016036">
    <property type="entry name" value="Malonyl_transacylase_ACP-bd"/>
</dbReference>
<dbReference type="InterPro" id="IPR014043">
    <property type="entry name" value="Acyl_transferase_dom"/>
</dbReference>
<dbReference type="Gene3D" id="3.90.180.10">
    <property type="entry name" value="Medium-chain alcohol dehydrogenases, catalytic domain"/>
    <property type="match status" value="1"/>
</dbReference>
<dbReference type="CDD" id="cd05195">
    <property type="entry name" value="enoyl_red"/>
    <property type="match status" value="1"/>
</dbReference>
<comment type="caution">
    <text evidence="12">The sequence shown here is derived from an EMBL/GenBank/DDBJ whole genome shotgun (WGS) entry which is preliminary data.</text>
</comment>
<dbReference type="InterPro" id="IPR013149">
    <property type="entry name" value="ADH-like_C"/>
</dbReference>
<dbReference type="PROSITE" id="PS52019">
    <property type="entry name" value="PKS_MFAS_DH"/>
    <property type="match status" value="1"/>
</dbReference>
<evidence type="ECO:0000313" key="13">
    <source>
        <dbReference type="Proteomes" id="UP000198287"/>
    </source>
</evidence>
<keyword evidence="13" id="KW-1185">Reference proteome</keyword>
<dbReference type="Gene3D" id="3.10.129.110">
    <property type="entry name" value="Polyketide synthase dehydratase"/>
    <property type="match status" value="1"/>
</dbReference>
<gene>
    <name evidence="12" type="ORF">Fcan01_00219</name>
</gene>
<dbReference type="InterPro" id="IPR057326">
    <property type="entry name" value="KR_dom"/>
</dbReference>
<dbReference type="GO" id="GO:0031177">
    <property type="term" value="F:phosphopantetheine binding"/>
    <property type="evidence" value="ECO:0007669"/>
    <property type="project" value="InterPro"/>
</dbReference>
<dbReference type="SUPFAM" id="SSF53335">
    <property type="entry name" value="S-adenosyl-L-methionine-dependent methyltransferases"/>
    <property type="match status" value="1"/>
</dbReference>
<dbReference type="PROSITE" id="PS00606">
    <property type="entry name" value="KS3_1"/>
    <property type="match status" value="1"/>
</dbReference>
<reference evidence="12 13" key="1">
    <citation type="submission" date="2015-12" db="EMBL/GenBank/DDBJ databases">
        <title>The genome of Folsomia candida.</title>
        <authorList>
            <person name="Faddeeva A."/>
            <person name="Derks M.F."/>
            <person name="Anvar Y."/>
            <person name="Smit S."/>
            <person name="Van Straalen N."/>
            <person name="Roelofs D."/>
        </authorList>
    </citation>
    <scope>NUCLEOTIDE SEQUENCE [LARGE SCALE GENOMIC DNA]</scope>
    <source>
        <strain evidence="12 13">VU population</strain>
        <tissue evidence="12">Whole body</tissue>
    </source>
</reference>
<evidence type="ECO:0000256" key="1">
    <source>
        <dbReference type="ARBA" id="ARBA00010371"/>
    </source>
</evidence>
<dbReference type="InterPro" id="IPR036736">
    <property type="entry name" value="ACP-like_sf"/>
</dbReference>
<accession>A0A226EZ12</accession>
<dbReference type="Pfam" id="PF00550">
    <property type="entry name" value="PP-binding"/>
    <property type="match status" value="1"/>
</dbReference>
<dbReference type="InterPro" id="IPR009081">
    <property type="entry name" value="PP-bd_ACP"/>
</dbReference>
<keyword evidence="4" id="KW-0808">Transferase</keyword>
<dbReference type="InterPro" id="IPR018201">
    <property type="entry name" value="Ketoacyl_synth_AS"/>
</dbReference>
<dbReference type="SMART" id="SM00823">
    <property type="entry name" value="PKS_PP"/>
    <property type="match status" value="1"/>
</dbReference>
<dbReference type="InterPro" id="IPR020843">
    <property type="entry name" value="ER"/>
</dbReference>